<name>A0A7K3QQY0_9ACTN</name>
<evidence type="ECO:0000313" key="1">
    <source>
        <dbReference type="EMBL" id="NEB92309.1"/>
    </source>
</evidence>
<dbReference type="Proteomes" id="UP000470520">
    <property type="component" value="Unassembled WGS sequence"/>
</dbReference>
<proteinExistence type="predicted"/>
<accession>A0A7K3QQY0</accession>
<sequence length="106" mass="11535">MADAGSINGNSNLLIEMAGLLQEGRPDAELTTMARVPQAPDDVATQVARFARFADDQYLDTVALLAALSTCLRSACTDFVQIEDDTVRRFLENVLQSGEYVAPEVR</sequence>
<dbReference type="AlphaFoldDB" id="A0A7K3QQY0"/>
<reference evidence="1 2" key="1">
    <citation type="submission" date="2020-01" db="EMBL/GenBank/DDBJ databases">
        <title>Insect and environment-associated Actinomycetes.</title>
        <authorList>
            <person name="Currrie C."/>
            <person name="Chevrette M."/>
            <person name="Carlson C."/>
            <person name="Stubbendieck R."/>
            <person name="Wendt-Pienkowski E."/>
        </authorList>
    </citation>
    <scope>NUCLEOTIDE SEQUENCE [LARGE SCALE GENOMIC DNA]</scope>
    <source>
        <strain evidence="1 2">SID7754</strain>
    </source>
</reference>
<gene>
    <name evidence="1" type="ORF">G3I21_11370</name>
</gene>
<organism evidence="1 2">
    <name type="scientific">Streptomyces bauhiniae</name>
    <dbReference type="NCBI Taxonomy" id="2340725"/>
    <lineage>
        <taxon>Bacteria</taxon>
        <taxon>Bacillati</taxon>
        <taxon>Actinomycetota</taxon>
        <taxon>Actinomycetes</taxon>
        <taxon>Kitasatosporales</taxon>
        <taxon>Streptomycetaceae</taxon>
        <taxon>Streptomyces</taxon>
    </lineage>
</organism>
<protein>
    <submittedName>
        <fullName evidence="1">Uncharacterized protein</fullName>
    </submittedName>
</protein>
<comment type="caution">
    <text evidence="1">The sequence shown here is derived from an EMBL/GenBank/DDBJ whole genome shotgun (WGS) entry which is preliminary data.</text>
</comment>
<dbReference type="EMBL" id="JAAGMR010000136">
    <property type="protein sequence ID" value="NEB92309.1"/>
    <property type="molecule type" value="Genomic_DNA"/>
</dbReference>
<evidence type="ECO:0000313" key="2">
    <source>
        <dbReference type="Proteomes" id="UP000470520"/>
    </source>
</evidence>